<dbReference type="EMBL" id="SGXC01000003">
    <property type="protein sequence ID" value="RZS78634.1"/>
    <property type="molecule type" value="Genomic_DNA"/>
</dbReference>
<evidence type="ECO:0000313" key="5">
    <source>
        <dbReference type="EMBL" id="RZS78634.1"/>
    </source>
</evidence>
<dbReference type="Gene3D" id="3.40.50.2300">
    <property type="match status" value="2"/>
</dbReference>
<dbReference type="Pfam" id="PF13458">
    <property type="entry name" value="Peripla_BP_6"/>
    <property type="match status" value="1"/>
</dbReference>
<dbReference type="SUPFAM" id="SSF53822">
    <property type="entry name" value="Periplasmic binding protein-like I"/>
    <property type="match status" value="1"/>
</dbReference>
<comment type="caution">
    <text evidence="5">The sequence shown here is derived from an EMBL/GenBank/DDBJ whole genome shotgun (WGS) entry which is preliminary data.</text>
</comment>
<evidence type="ECO:0000256" key="3">
    <source>
        <dbReference type="SAM" id="SignalP"/>
    </source>
</evidence>
<dbReference type="OrthoDB" id="5290698at2"/>
<keyword evidence="2 3" id="KW-0732">Signal</keyword>
<dbReference type="RefSeq" id="WP_130361496.1">
    <property type="nucleotide sequence ID" value="NZ_SGXC01000003.1"/>
</dbReference>
<comment type="similarity">
    <text evidence="1">Belongs to the leucine-binding protein family.</text>
</comment>
<accession>A0A4Q7N9F4</accession>
<feature type="domain" description="Leucine-binding protein" evidence="4">
    <location>
        <begin position="24"/>
        <end position="378"/>
    </location>
</feature>
<feature type="chain" id="PRO_5020261440" evidence="3">
    <location>
        <begin position="23"/>
        <end position="389"/>
    </location>
</feature>
<reference evidence="5 6" key="1">
    <citation type="submission" date="2019-02" db="EMBL/GenBank/DDBJ databases">
        <title>Genomic Encyclopedia of Type Strains, Phase IV (KMG-IV): sequencing the most valuable type-strain genomes for metagenomic binning, comparative biology and taxonomic classification.</title>
        <authorList>
            <person name="Goeker M."/>
        </authorList>
    </citation>
    <scope>NUCLEOTIDE SEQUENCE [LARGE SCALE GENOMIC DNA]</scope>
    <source>
        <strain evidence="5 6">K24</strain>
    </source>
</reference>
<evidence type="ECO:0000313" key="6">
    <source>
        <dbReference type="Proteomes" id="UP000292445"/>
    </source>
</evidence>
<dbReference type="AlphaFoldDB" id="A0A4Q7N9F4"/>
<dbReference type="Proteomes" id="UP000292445">
    <property type="component" value="Unassembled WGS sequence"/>
</dbReference>
<proteinExistence type="inferred from homology"/>
<dbReference type="InterPro" id="IPR028081">
    <property type="entry name" value="Leu-bd"/>
</dbReference>
<organism evidence="5 6">
    <name type="scientific">Pigmentiphaga kullae</name>
    <dbReference type="NCBI Taxonomy" id="151784"/>
    <lineage>
        <taxon>Bacteria</taxon>
        <taxon>Pseudomonadati</taxon>
        <taxon>Pseudomonadota</taxon>
        <taxon>Betaproteobacteria</taxon>
        <taxon>Burkholderiales</taxon>
        <taxon>Alcaligenaceae</taxon>
        <taxon>Pigmentiphaga</taxon>
    </lineage>
</organism>
<dbReference type="CDD" id="cd06333">
    <property type="entry name" value="PBP1_ABC_RPA1789-like"/>
    <property type="match status" value="1"/>
</dbReference>
<sequence length="389" mass="41109">MKSWSLRGFLLAGLALASAARADITVGIDLATTGPAAAIGIPSKNVVMMWPPTLGGQKATYIILDDASDPTNTVTNVRKLTSEQRIDVLVGPNTTPAALAVLDVIAESKTPMVALAANASIIEPHADAKRKWAFKMPQNDSLMASAIVGHMARAGVKTVGFIGFNDSYGESWWNEFSPLALKAGIKVVANERYNRTDTSVTGQVLKLMVAKPDAILVAASSTPALLPQKTLVDRGYRGKLYQTHGIATPEFLRLGGKAVEGTLFPTGPGVVAHGLPASHPVKKVATEFVDRYEAKFGAGSVTQFAGDAWGAWMLLDDAVGRALKKGAKPGTPAFRAALRDALESTSNLTVPNGVLNISASDHQGFDERSRVMGIVRDGKFAYEGEGKSK</sequence>
<name>A0A4Q7N9F4_9BURK</name>
<protein>
    <submittedName>
        <fullName evidence="5">Amino acid/amide ABC transporter substrate-binding protein (HAAT family)</fullName>
    </submittedName>
</protein>
<keyword evidence="6" id="KW-1185">Reference proteome</keyword>
<gene>
    <name evidence="5" type="ORF">EV675_5289</name>
</gene>
<dbReference type="PANTHER" id="PTHR30483">
    <property type="entry name" value="LEUCINE-SPECIFIC-BINDING PROTEIN"/>
    <property type="match status" value="1"/>
</dbReference>
<evidence type="ECO:0000256" key="1">
    <source>
        <dbReference type="ARBA" id="ARBA00010062"/>
    </source>
</evidence>
<evidence type="ECO:0000256" key="2">
    <source>
        <dbReference type="ARBA" id="ARBA00022729"/>
    </source>
</evidence>
<dbReference type="PANTHER" id="PTHR30483:SF38">
    <property type="entry name" value="BLR7848 PROTEIN"/>
    <property type="match status" value="1"/>
</dbReference>
<feature type="signal peptide" evidence="3">
    <location>
        <begin position="1"/>
        <end position="22"/>
    </location>
</feature>
<evidence type="ECO:0000259" key="4">
    <source>
        <dbReference type="Pfam" id="PF13458"/>
    </source>
</evidence>
<dbReference type="InterPro" id="IPR051010">
    <property type="entry name" value="BCAA_transport"/>
</dbReference>
<dbReference type="InterPro" id="IPR028082">
    <property type="entry name" value="Peripla_BP_I"/>
</dbReference>